<dbReference type="InterPro" id="IPR020449">
    <property type="entry name" value="Tscrpt_reg_AraC-type_HTH"/>
</dbReference>
<evidence type="ECO:0000256" key="3">
    <source>
        <dbReference type="ARBA" id="ARBA00023163"/>
    </source>
</evidence>
<dbReference type="Gene3D" id="1.10.10.60">
    <property type="entry name" value="Homeodomain-like"/>
    <property type="match status" value="2"/>
</dbReference>
<keyword evidence="3" id="KW-0804">Transcription</keyword>
<accession>A0A3B0CJM0</accession>
<dbReference type="PANTHER" id="PTHR46796">
    <property type="entry name" value="HTH-TYPE TRANSCRIPTIONAL ACTIVATOR RHAS-RELATED"/>
    <property type="match status" value="1"/>
</dbReference>
<dbReference type="InterPro" id="IPR018060">
    <property type="entry name" value="HTH_AraC"/>
</dbReference>
<evidence type="ECO:0000259" key="4">
    <source>
        <dbReference type="PROSITE" id="PS01124"/>
    </source>
</evidence>
<proteinExistence type="predicted"/>
<comment type="caution">
    <text evidence="5">The sequence shown here is derived from an EMBL/GenBank/DDBJ whole genome shotgun (WGS) entry which is preliminary data.</text>
</comment>
<dbReference type="SMART" id="SM00342">
    <property type="entry name" value="HTH_ARAC"/>
    <property type="match status" value="1"/>
</dbReference>
<sequence>MKMKIDTPQMTLWKIEELHNTPPHIHEQEFQITVPIYGSCLFVGQHRAYELASSEGFVQYPEVPHELHVSEGSGVIVLQVNRGSFAEFTKQRPLELDMRQQIDPAELNVQFRKWVTALLLGQTEPLAVQETETQVLYFLSRVLKGNQTNKRDAALASAAVADRYMTQVLDYMHEHFTDKINIDTLAAIALQSRYHFIRSFKSILGMTPYQYMLALRVEEAKSRLGRSEATVTEISFRLGFSSTSQFYRVFAKTVGVTPEQYRSGLRR</sequence>
<dbReference type="PRINTS" id="PR00032">
    <property type="entry name" value="HTHARAC"/>
</dbReference>
<dbReference type="GO" id="GO:0043565">
    <property type="term" value="F:sequence-specific DNA binding"/>
    <property type="evidence" value="ECO:0007669"/>
    <property type="project" value="InterPro"/>
</dbReference>
<evidence type="ECO:0000256" key="1">
    <source>
        <dbReference type="ARBA" id="ARBA00023015"/>
    </source>
</evidence>
<dbReference type="InterPro" id="IPR014710">
    <property type="entry name" value="RmlC-like_jellyroll"/>
</dbReference>
<dbReference type="SUPFAM" id="SSF46689">
    <property type="entry name" value="Homeodomain-like"/>
    <property type="match status" value="2"/>
</dbReference>
<protein>
    <submittedName>
        <fullName evidence="5">AraC family transcriptional regulator</fullName>
    </submittedName>
</protein>
<organism evidence="5 6">
    <name type="scientific">Paenibacillus ginsengarvi</name>
    <dbReference type="NCBI Taxonomy" id="400777"/>
    <lineage>
        <taxon>Bacteria</taxon>
        <taxon>Bacillati</taxon>
        <taxon>Bacillota</taxon>
        <taxon>Bacilli</taxon>
        <taxon>Bacillales</taxon>
        <taxon>Paenibacillaceae</taxon>
        <taxon>Paenibacillus</taxon>
    </lineage>
</organism>
<keyword evidence="6" id="KW-1185">Reference proteome</keyword>
<gene>
    <name evidence="5" type="ORF">D7M11_09025</name>
</gene>
<dbReference type="InterPro" id="IPR011051">
    <property type="entry name" value="RmlC_Cupin_sf"/>
</dbReference>
<dbReference type="GO" id="GO:0003700">
    <property type="term" value="F:DNA-binding transcription factor activity"/>
    <property type="evidence" value="ECO:0007669"/>
    <property type="project" value="InterPro"/>
</dbReference>
<dbReference type="AlphaFoldDB" id="A0A3B0CJM0"/>
<dbReference type="RefSeq" id="WP_120746872.1">
    <property type="nucleotide sequence ID" value="NZ_RBAH01000005.1"/>
</dbReference>
<dbReference type="InterPro" id="IPR018062">
    <property type="entry name" value="HTH_AraC-typ_CS"/>
</dbReference>
<dbReference type="InterPro" id="IPR050204">
    <property type="entry name" value="AraC_XylS_family_regulators"/>
</dbReference>
<dbReference type="OrthoDB" id="9816335at2"/>
<keyword evidence="2" id="KW-0238">DNA-binding</keyword>
<dbReference type="InterPro" id="IPR003313">
    <property type="entry name" value="AraC-bd"/>
</dbReference>
<evidence type="ECO:0000313" key="6">
    <source>
        <dbReference type="Proteomes" id="UP000282311"/>
    </source>
</evidence>
<keyword evidence="1" id="KW-0805">Transcription regulation</keyword>
<dbReference type="PROSITE" id="PS01124">
    <property type="entry name" value="HTH_ARAC_FAMILY_2"/>
    <property type="match status" value="1"/>
</dbReference>
<dbReference type="InterPro" id="IPR009057">
    <property type="entry name" value="Homeodomain-like_sf"/>
</dbReference>
<dbReference type="Pfam" id="PF12833">
    <property type="entry name" value="HTH_18"/>
    <property type="match status" value="1"/>
</dbReference>
<dbReference type="Proteomes" id="UP000282311">
    <property type="component" value="Unassembled WGS sequence"/>
</dbReference>
<feature type="domain" description="HTH araC/xylS-type" evidence="4">
    <location>
        <begin position="166"/>
        <end position="264"/>
    </location>
</feature>
<dbReference type="EMBL" id="RBAH01000005">
    <property type="protein sequence ID" value="RKN85220.1"/>
    <property type="molecule type" value="Genomic_DNA"/>
</dbReference>
<dbReference type="Gene3D" id="2.60.120.10">
    <property type="entry name" value="Jelly Rolls"/>
    <property type="match status" value="1"/>
</dbReference>
<dbReference type="SUPFAM" id="SSF51182">
    <property type="entry name" value="RmlC-like cupins"/>
    <property type="match status" value="1"/>
</dbReference>
<evidence type="ECO:0000313" key="5">
    <source>
        <dbReference type="EMBL" id="RKN85220.1"/>
    </source>
</evidence>
<name>A0A3B0CJM0_9BACL</name>
<reference evidence="5 6" key="1">
    <citation type="journal article" date="2007" name="Int. J. Syst. Evol. Microbiol.">
        <title>Paenibacillus ginsengarvi sp. nov., isolated from soil from ginseng cultivation.</title>
        <authorList>
            <person name="Yoon M.H."/>
            <person name="Ten L.N."/>
            <person name="Im W.T."/>
        </authorList>
    </citation>
    <scope>NUCLEOTIDE SEQUENCE [LARGE SCALE GENOMIC DNA]</scope>
    <source>
        <strain evidence="5 6">KCTC 13059</strain>
    </source>
</reference>
<evidence type="ECO:0000256" key="2">
    <source>
        <dbReference type="ARBA" id="ARBA00023125"/>
    </source>
</evidence>
<dbReference type="PROSITE" id="PS00041">
    <property type="entry name" value="HTH_ARAC_FAMILY_1"/>
    <property type="match status" value="1"/>
</dbReference>
<dbReference type="Pfam" id="PF02311">
    <property type="entry name" value="AraC_binding"/>
    <property type="match status" value="1"/>
</dbReference>